<evidence type="ECO:0000256" key="2">
    <source>
        <dbReference type="ARBA" id="ARBA00022963"/>
    </source>
</evidence>
<comment type="caution">
    <text evidence="6">The sequence shown here is derived from an EMBL/GenBank/DDBJ whole genome shotgun (WGS) entry which is preliminary data.</text>
</comment>
<dbReference type="Pfam" id="PF01734">
    <property type="entry name" value="Patatin"/>
    <property type="match status" value="1"/>
</dbReference>
<dbReference type="Gene3D" id="3.40.1090.10">
    <property type="entry name" value="Cytosolic phospholipase A2 catalytic domain"/>
    <property type="match status" value="2"/>
</dbReference>
<feature type="short sequence motif" description="DGA/G" evidence="4">
    <location>
        <begin position="212"/>
        <end position="214"/>
    </location>
</feature>
<keyword evidence="1 4" id="KW-0378">Hydrolase</keyword>
<dbReference type="PANTHER" id="PTHR14226:SF78">
    <property type="entry name" value="SLR0060 PROTEIN"/>
    <property type="match status" value="1"/>
</dbReference>
<dbReference type="Proteomes" id="UP000523821">
    <property type="component" value="Unassembled WGS sequence"/>
</dbReference>
<dbReference type="InterPro" id="IPR002641">
    <property type="entry name" value="PNPLA_dom"/>
</dbReference>
<proteinExistence type="predicted"/>
<reference evidence="6 7" key="1">
    <citation type="submission" date="2020-08" db="EMBL/GenBank/DDBJ databases">
        <title>Genomic Encyclopedia of Type Strains, Phase IV (KMG-IV): sequencing the most valuable type-strain genomes for metagenomic binning, comparative biology and taxonomic classification.</title>
        <authorList>
            <person name="Goeker M."/>
        </authorList>
    </citation>
    <scope>NUCLEOTIDE SEQUENCE [LARGE SCALE GENOMIC DNA]</scope>
    <source>
        <strain evidence="6 7">DSM 16268</strain>
    </source>
</reference>
<protein>
    <submittedName>
        <fullName evidence="6">NTE family protein</fullName>
    </submittedName>
</protein>
<feature type="short sequence motif" description="GXSXG" evidence="4">
    <location>
        <begin position="58"/>
        <end position="62"/>
    </location>
</feature>
<dbReference type="RefSeq" id="WP_183858410.1">
    <property type="nucleotide sequence ID" value="NZ_JACHOO010000011.1"/>
</dbReference>
<dbReference type="SUPFAM" id="SSF52151">
    <property type="entry name" value="FabD/lysophospholipase-like"/>
    <property type="match status" value="1"/>
</dbReference>
<evidence type="ECO:0000259" key="5">
    <source>
        <dbReference type="PROSITE" id="PS51635"/>
    </source>
</evidence>
<evidence type="ECO:0000313" key="6">
    <source>
        <dbReference type="EMBL" id="MBB5754978.1"/>
    </source>
</evidence>
<gene>
    <name evidence="6" type="ORF">GGQ63_004075</name>
</gene>
<dbReference type="InterPro" id="IPR016035">
    <property type="entry name" value="Acyl_Trfase/lysoPLipase"/>
</dbReference>
<accession>A0A7W9FQF4</accession>
<evidence type="ECO:0000256" key="1">
    <source>
        <dbReference type="ARBA" id="ARBA00022801"/>
    </source>
</evidence>
<dbReference type="PANTHER" id="PTHR14226">
    <property type="entry name" value="NEUROPATHY TARGET ESTERASE/SWISS CHEESE D.MELANOGASTER"/>
    <property type="match status" value="1"/>
</dbReference>
<dbReference type="PROSITE" id="PS51635">
    <property type="entry name" value="PNPLA"/>
    <property type="match status" value="1"/>
</dbReference>
<feature type="domain" description="PNPLA" evidence="5">
    <location>
        <begin position="26"/>
        <end position="225"/>
    </location>
</feature>
<sequence length="355" mass="38812">MKLAKLVGAGAKPAHPHGAGRKRVNLALQGGGAHGAFTWGVLDALLADGRLEFDGISGTSAGAMNAVVLADGFVRGGAEGARARLAEFWQRVSRSSGAGASAHDLIGAWMGFWRTPMLGPFQFFEALTNLSSPYGFNPLNINPLRELVVDMVDFEKVRACKALKLFISATSVKTGKIRLFADGEITADAVMASACLPYLFQTVMIDGEGYWDGGFMGNPALFPFFTETTAEDILLVQINPIERPEIPNTSREIIERASEITFNASLLREFRAIDFVNRMLDEKRLDPKRYRRNRLHRIEASAALAQYGAATKLDTSFAFFEELFAVGRKAAQDWLAAHFDDIGVRETVDLRAAFS</sequence>
<feature type="active site" description="Proton acceptor" evidence="4">
    <location>
        <position position="212"/>
    </location>
</feature>
<evidence type="ECO:0000256" key="3">
    <source>
        <dbReference type="ARBA" id="ARBA00023098"/>
    </source>
</evidence>
<dbReference type="AlphaFoldDB" id="A0A7W9FQF4"/>
<dbReference type="InterPro" id="IPR050301">
    <property type="entry name" value="NTE"/>
</dbReference>
<keyword evidence="2 4" id="KW-0442">Lipid degradation</keyword>
<keyword evidence="3 4" id="KW-0443">Lipid metabolism</keyword>
<dbReference type="GO" id="GO:0016042">
    <property type="term" value="P:lipid catabolic process"/>
    <property type="evidence" value="ECO:0007669"/>
    <property type="project" value="UniProtKB-UniRule"/>
</dbReference>
<evidence type="ECO:0000313" key="7">
    <source>
        <dbReference type="Proteomes" id="UP000523821"/>
    </source>
</evidence>
<dbReference type="EMBL" id="JACHOO010000011">
    <property type="protein sequence ID" value="MBB5754978.1"/>
    <property type="molecule type" value="Genomic_DNA"/>
</dbReference>
<organism evidence="6 7">
    <name type="scientific">Prosthecomicrobium pneumaticum</name>
    <dbReference type="NCBI Taxonomy" id="81895"/>
    <lineage>
        <taxon>Bacteria</taxon>
        <taxon>Pseudomonadati</taxon>
        <taxon>Pseudomonadota</taxon>
        <taxon>Alphaproteobacteria</taxon>
        <taxon>Hyphomicrobiales</taxon>
        <taxon>Kaistiaceae</taxon>
        <taxon>Prosthecomicrobium</taxon>
    </lineage>
</organism>
<evidence type="ECO:0000256" key="4">
    <source>
        <dbReference type="PROSITE-ProRule" id="PRU01161"/>
    </source>
</evidence>
<keyword evidence="7" id="KW-1185">Reference proteome</keyword>
<name>A0A7W9FQF4_9HYPH</name>
<dbReference type="GO" id="GO:0016787">
    <property type="term" value="F:hydrolase activity"/>
    <property type="evidence" value="ECO:0007669"/>
    <property type="project" value="UniProtKB-UniRule"/>
</dbReference>
<feature type="short sequence motif" description="GXGXXG" evidence="4">
    <location>
        <begin position="30"/>
        <end position="35"/>
    </location>
</feature>
<feature type="active site" description="Nucleophile" evidence="4">
    <location>
        <position position="60"/>
    </location>
</feature>